<evidence type="ECO:0000313" key="3">
    <source>
        <dbReference type="Proteomes" id="UP000616724"/>
    </source>
</evidence>
<accession>A0A8J3RNQ0</accession>
<evidence type="ECO:0008006" key="4">
    <source>
        <dbReference type="Google" id="ProtNLM"/>
    </source>
</evidence>
<dbReference type="CDD" id="cd11614">
    <property type="entry name" value="SAF_CpaB_FlgA_like"/>
    <property type="match status" value="1"/>
</dbReference>
<dbReference type="Proteomes" id="UP000616724">
    <property type="component" value="Unassembled WGS sequence"/>
</dbReference>
<name>A0A8J3RNQ0_9ACTN</name>
<comment type="caution">
    <text evidence="2">The sequence shown here is derived from an EMBL/GenBank/DDBJ whole genome shotgun (WGS) entry which is preliminary data.</text>
</comment>
<sequence length="303" mass="30581">MRAFRSQPEPPRRESPRGGLSGPGLSLPGPVHPGPAQSGFPRPGEARAGFPYPGEARAGFPRLGSPRPGPPGSGTARSGSLRPRPPRSGFLRSGFLRSGSLRSGFLRPGFLRRRHRVLATVLAALAVACAMTGLRPDTASVTVLAAARDLPGGVLAAADVRPVALRPGTAPDGALRPGTPIAGRILAGPARRGEPLTDVRLLGPGLLAAHRPGTVAAPVRVADPESARLLSPGDIVNVLAAPADWDGPATARTVAEGVPVVALPTGEAGGGALIVLATTPAQAIELASAQAGGKLSITISTPR</sequence>
<keyword evidence="3" id="KW-1185">Reference proteome</keyword>
<dbReference type="AlphaFoldDB" id="A0A8J3RNQ0"/>
<proteinExistence type="predicted"/>
<gene>
    <name evidence="2" type="ORF">Plo01_47520</name>
</gene>
<organism evidence="2 3">
    <name type="scientific">Planobispora longispora</name>
    <dbReference type="NCBI Taxonomy" id="28887"/>
    <lineage>
        <taxon>Bacteria</taxon>
        <taxon>Bacillati</taxon>
        <taxon>Actinomycetota</taxon>
        <taxon>Actinomycetes</taxon>
        <taxon>Streptosporangiales</taxon>
        <taxon>Streptosporangiaceae</taxon>
        <taxon>Planobispora</taxon>
    </lineage>
</organism>
<feature type="region of interest" description="Disordered" evidence="1">
    <location>
        <begin position="1"/>
        <end position="93"/>
    </location>
</feature>
<evidence type="ECO:0000256" key="1">
    <source>
        <dbReference type="SAM" id="MobiDB-lite"/>
    </source>
</evidence>
<evidence type="ECO:0000313" key="2">
    <source>
        <dbReference type="EMBL" id="GIH78323.1"/>
    </source>
</evidence>
<feature type="compositionally biased region" description="Low complexity" evidence="1">
    <location>
        <begin position="73"/>
        <end position="93"/>
    </location>
</feature>
<reference evidence="2 3" key="1">
    <citation type="submission" date="2021-01" db="EMBL/GenBank/DDBJ databases">
        <title>Whole genome shotgun sequence of Planobispora longispora NBRC 13918.</title>
        <authorList>
            <person name="Komaki H."/>
            <person name="Tamura T."/>
        </authorList>
    </citation>
    <scope>NUCLEOTIDE SEQUENCE [LARGE SCALE GENOMIC DNA]</scope>
    <source>
        <strain evidence="2 3">NBRC 13918</strain>
    </source>
</reference>
<dbReference type="EMBL" id="BOOH01000039">
    <property type="protein sequence ID" value="GIH78323.1"/>
    <property type="molecule type" value="Genomic_DNA"/>
</dbReference>
<protein>
    <recommendedName>
        <fullName evidence="4">SAF domain-containing protein</fullName>
    </recommendedName>
</protein>